<evidence type="ECO:0000313" key="8">
    <source>
        <dbReference type="EMBL" id="KAJ8393566.1"/>
    </source>
</evidence>
<dbReference type="EMBL" id="JAINUG010000136">
    <property type="protein sequence ID" value="KAJ8393566.1"/>
    <property type="molecule type" value="Genomic_DNA"/>
</dbReference>
<evidence type="ECO:0000256" key="4">
    <source>
        <dbReference type="ARBA" id="ARBA00022889"/>
    </source>
</evidence>
<sequence>MTLEPLRSAMTIENVEDTSLALPSDKTLKSGQQRVLDQVYTIKRSRSKKSGSLSPASPQTHTEGGEFRAFKFVPTKTNGGVFSRSISIGTAQRRTAVHPQQQSRAMSTKSLSRRQITSSSQWEQRFVPFSPTNGHPLPPPGVLKPSRSDPALAPPGIVARAKTRHTVQAPPNRSSMYAGAAVNGISSGHYSVNGTSQFITGQVRTIRPPSNLSNGEVKITAARTKTEVGGMSGGGSSLTDITMKEAVEYLASPQESHQLRGASHIQHSTFKEDKAKQEVFQLNGIPALVALLRSSSPQVAQTAAAALRNLVFKHAANKQEVQQCAGISEALGLLRNTSSAETQKQLSGLLWNLSSADSLKPELIEKALPVLTESVVVPFTCWSDSSASNNVDPEVFYNATGCLRNLSCAKEGERQAMRNCRGLIDSLVSYVQSCVAADTPDDKSVENCTCILHNLTYQVETEAPEHFSQLSRPPSRSTASKKSSPMGCFSPKSGKIEQENLFSFPPMEDNNPKGLGWLFHSKTIQTYLSLLGSSQKDSTLEACAGALQNLTANKGSVSTVMSQSIVQKLNGLPDIIPLLQSPSPSLQKTAVSLVGNLSRTTSLQTTLARQVLPQLTSMLSSGGSDKTDSDDTMATACNTVHSLLKAEPEMGKKVLNGTLVNSLNDLSNNVYFPKASKAASLLLYGLWAEKDIQSFLKKQGLNKSSFVNSVTTTAHKAAQIVE</sequence>
<accession>A0AAD7WDX1</accession>
<dbReference type="GO" id="GO:0005737">
    <property type="term" value="C:cytoplasm"/>
    <property type="evidence" value="ECO:0007669"/>
    <property type="project" value="TreeGrafter"/>
</dbReference>
<dbReference type="InterPro" id="IPR011989">
    <property type="entry name" value="ARM-like"/>
</dbReference>
<evidence type="ECO:0000256" key="6">
    <source>
        <dbReference type="PROSITE-ProRule" id="PRU00259"/>
    </source>
</evidence>
<proteinExistence type="inferred from homology"/>
<feature type="region of interest" description="Disordered" evidence="7">
    <location>
        <begin position="464"/>
        <end position="489"/>
    </location>
</feature>
<evidence type="ECO:0000256" key="3">
    <source>
        <dbReference type="ARBA" id="ARBA00022737"/>
    </source>
</evidence>
<evidence type="ECO:0000256" key="7">
    <source>
        <dbReference type="SAM" id="MobiDB-lite"/>
    </source>
</evidence>
<evidence type="ECO:0000256" key="2">
    <source>
        <dbReference type="ARBA" id="ARBA00005462"/>
    </source>
</evidence>
<comment type="caution">
    <text evidence="8">The sequence shown here is derived from an EMBL/GenBank/DDBJ whole genome shotgun (WGS) entry which is preliminary data.</text>
</comment>
<feature type="repeat" description="ARM" evidence="6">
    <location>
        <begin position="283"/>
        <end position="325"/>
    </location>
</feature>
<keyword evidence="4" id="KW-0130">Cell adhesion</keyword>
<dbReference type="SMART" id="SM00185">
    <property type="entry name" value="ARM"/>
    <property type="match status" value="7"/>
</dbReference>
<evidence type="ECO:0000256" key="1">
    <source>
        <dbReference type="ARBA" id="ARBA00004282"/>
    </source>
</evidence>
<keyword evidence="9" id="KW-1185">Reference proteome</keyword>
<protein>
    <recommendedName>
        <fullName evidence="10">Plakophilin 1</fullName>
    </recommendedName>
</protein>
<feature type="repeat" description="ARM" evidence="6">
    <location>
        <begin position="570"/>
        <end position="598"/>
    </location>
</feature>
<gene>
    <name evidence="8" type="ORF">AAFF_G00060390</name>
</gene>
<feature type="region of interest" description="Disordered" evidence="7">
    <location>
        <begin position="91"/>
        <end position="121"/>
    </location>
</feature>
<dbReference type="GO" id="GO:0005912">
    <property type="term" value="C:adherens junction"/>
    <property type="evidence" value="ECO:0007669"/>
    <property type="project" value="TreeGrafter"/>
</dbReference>
<dbReference type="Proteomes" id="UP001221898">
    <property type="component" value="Unassembled WGS sequence"/>
</dbReference>
<dbReference type="Gene3D" id="1.25.10.10">
    <property type="entry name" value="Leucine-rich Repeat Variant"/>
    <property type="match status" value="1"/>
</dbReference>
<dbReference type="InterPro" id="IPR016024">
    <property type="entry name" value="ARM-type_fold"/>
</dbReference>
<keyword evidence="5" id="KW-0965">Cell junction</keyword>
<organism evidence="8 9">
    <name type="scientific">Aldrovandia affinis</name>
    <dbReference type="NCBI Taxonomy" id="143900"/>
    <lineage>
        <taxon>Eukaryota</taxon>
        <taxon>Metazoa</taxon>
        <taxon>Chordata</taxon>
        <taxon>Craniata</taxon>
        <taxon>Vertebrata</taxon>
        <taxon>Euteleostomi</taxon>
        <taxon>Actinopterygii</taxon>
        <taxon>Neopterygii</taxon>
        <taxon>Teleostei</taxon>
        <taxon>Notacanthiformes</taxon>
        <taxon>Halosauridae</taxon>
        <taxon>Aldrovandia</taxon>
    </lineage>
</organism>
<reference evidence="8" key="1">
    <citation type="journal article" date="2023" name="Science">
        <title>Genome structures resolve the early diversification of teleost fishes.</title>
        <authorList>
            <person name="Parey E."/>
            <person name="Louis A."/>
            <person name="Montfort J."/>
            <person name="Bouchez O."/>
            <person name="Roques C."/>
            <person name="Iampietro C."/>
            <person name="Lluch J."/>
            <person name="Castinel A."/>
            <person name="Donnadieu C."/>
            <person name="Desvignes T."/>
            <person name="Floi Bucao C."/>
            <person name="Jouanno E."/>
            <person name="Wen M."/>
            <person name="Mejri S."/>
            <person name="Dirks R."/>
            <person name="Jansen H."/>
            <person name="Henkel C."/>
            <person name="Chen W.J."/>
            <person name="Zahm M."/>
            <person name="Cabau C."/>
            <person name="Klopp C."/>
            <person name="Thompson A.W."/>
            <person name="Robinson-Rechavi M."/>
            <person name="Braasch I."/>
            <person name="Lecointre G."/>
            <person name="Bobe J."/>
            <person name="Postlethwait J.H."/>
            <person name="Berthelot C."/>
            <person name="Roest Crollius H."/>
            <person name="Guiguen Y."/>
        </authorList>
    </citation>
    <scope>NUCLEOTIDE SEQUENCE</scope>
    <source>
        <strain evidence="8">NC1722</strain>
    </source>
</reference>
<dbReference type="InterPro" id="IPR000225">
    <property type="entry name" value="Armadillo"/>
</dbReference>
<evidence type="ECO:0000256" key="5">
    <source>
        <dbReference type="ARBA" id="ARBA00022949"/>
    </source>
</evidence>
<feature type="region of interest" description="Disordered" evidence="7">
    <location>
        <begin position="43"/>
        <end position="68"/>
    </location>
</feature>
<dbReference type="PROSITE" id="PS50176">
    <property type="entry name" value="ARM_REPEAT"/>
    <property type="match status" value="2"/>
</dbReference>
<feature type="compositionally biased region" description="Polar residues" evidence="7">
    <location>
        <begin position="468"/>
        <end position="483"/>
    </location>
</feature>
<dbReference type="PANTHER" id="PTHR10372:SF3">
    <property type="entry name" value="PLAKOPHILIN-1"/>
    <property type="match status" value="1"/>
</dbReference>
<dbReference type="GO" id="GO:0005634">
    <property type="term" value="C:nucleus"/>
    <property type="evidence" value="ECO:0007669"/>
    <property type="project" value="TreeGrafter"/>
</dbReference>
<dbReference type="InterPro" id="IPR028435">
    <property type="entry name" value="Plakophilin/d_Catenin"/>
</dbReference>
<comment type="similarity">
    <text evidence="2">Belongs to the beta-catenin family.</text>
</comment>
<dbReference type="GO" id="GO:0098609">
    <property type="term" value="P:cell-cell adhesion"/>
    <property type="evidence" value="ECO:0007669"/>
    <property type="project" value="InterPro"/>
</dbReference>
<dbReference type="SUPFAM" id="SSF48371">
    <property type="entry name" value="ARM repeat"/>
    <property type="match status" value="1"/>
</dbReference>
<dbReference type="Pfam" id="PF00514">
    <property type="entry name" value="Arm"/>
    <property type="match status" value="1"/>
</dbReference>
<evidence type="ECO:0000313" key="9">
    <source>
        <dbReference type="Proteomes" id="UP001221898"/>
    </source>
</evidence>
<name>A0AAD7WDX1_9TELE</name>
<dbReference type="GO" id="GO:0005886">
    <property type="term" value="C:plasma membrane"/>
    <property type="evidence" value="ECO:0007669"/>
    <property type="project" value="TreeGrafter"/>
</dbReference>
<dbReference type="AlphaFoldDB" id="A0AAD7WDX1"/>
<comment type="subcellular location">
    <subcellularLocation>
        <location evidence="1">Cell junction</location>
    </subcellularLocation>
</comment>
<dbReference type="PANTHER" id="PTHR10372">
    <property type="entry name" value="PLAKOPHILLIN-RELATED"/>
    <property type="match status" value="1"/>
</dbReference>
<evidence type="ECO:0008006" key="10">
    <source>
        <dbReference type="Google" id="ProtNLM"/>
    </source>
</evidence>
<keyword evidence="3" id="KW-0677">Repeat</keyword>